<dbReference type="Proteomes" id="UP000186228">
    <property type="component" value="Unassembled WGS sequence"/>
</dbReference>
<protein>
    <recommendedName>
        <fullName evidence="3">ABC-type branched-chain amino acid transport system, substrate-binding protein</fullName>
    </recommendedName>
</protein>
<reference evidence="2" key="1">
    <citation type="submission" date="2016-08" db="EMBL/GenBank/DDBJ databases">
        <authorList>
            <person name="Varghese N."/>
            <person name="Submissions Spin"/>
        </authorList>
    </citation>
    <scope>NUCLEOTIDE SEQUENCE [LARGE SCALE GENOMIC DNA]</scope>
    <source>
        <strain evidence="2">CCBAU 57015</strain>
    </source>
</reference>
<evidence type="ECO:0000313" key="2">
    <source>
        <dbReference type="Proteomes" id="UP000186228"/>
    </source>
</evidence>
<dbReference type="Gene3D" id="3.40.50.2300">
    <property type="match status" value="2"/>
</dbReference>
<dbReference type="EMBL" id="FMAC01000006">
    <property type="protein sequence ID" value="SCB27855.1"/>
    <property type="molecule type" value="Genomic_DNA"/>
</dbReference>
<dbReference type="SUPFAM" id="SSF53822">
    <property type="entry name" value="Periplasmic binding protein-like I"/>
    <property type="match status" value="1"/>
</dbReference>
<sequence>MPFAISLSLSLLTEWLPRKPHRRPARGAALILCAGLASCQMDGVGLENNSKKDDIKMPSTAIEETYGGDSGTEITLLLRKGAAGLYEGASRDIRDGAVLGVGELGNNQVRLRVKDVGPGLAGVTAQVTAAKGRNAALIVSYLPPAETASIAAIPPAQRPPLLNLARATATTGGDVFNLASDEIDSATEGVKVAGPGGHKKVSALVPADFSQADTTRLGSAIWNSGNTFMGFGRYGSSDQAADILTKNRLLIQSAEIVVILGDTVEIGMVASAVRSAAIPGQALVGSNNWPQSVYATPAVAGAFVATDDTQSSGLIAERYQRHFNHPLTTSAAYGYDAMAIASGLIRSQGPQAVTPANLMNKVGFRGTTGLFRFSASGAVERKMVINTIDGGKLKVSKQPSQSF</sequence>
<dbReference type="OrthoDB" id="7210494at2"/>
<organism evidence="1 2">
    <name type="scientific">Rhizobium hainanense</name>
    <dbReference type="NCBI Taxonomy" id="52131"/>
    <lineage>
        <taxon>Bacteria</taxon>
        <taxon>Pseudomonadati</taxon>
        <taxon>Pseudomonadota</taxon>
        <taxon>Alphaproteobacteria</taxon>
        <taxon>Hyphomicrobiales</taxon>
        <taxon>Rhizobiaceae</taxon>
        <taxon>Rhizobium/Agrobacterium group</taxon>
        <taxon>Rhizobium</taxon>
    </lineage>
</organism>
<accession>A0A1C3VJQ1</accession>
<evidence type="ECO:0008006" key="3">
    <source>
        <dbReference type="Google" id="ProtNLM"/>
    </source>
</evidence>
<proteinExistence type="predicted"/>
<dbReference type="RefSeq" id="WP_075854572.1">
    <property type="nucleotide sequence ID" value="NZ_FMAC01000006.1"/>
</dbReference>
<evidence type="ECO:0000313" key="1">
    <source>
        <dbReference type="EMBL" id="SCB27855.1"/>
    </source>
</evidence>
<keyword evidence="2" id="KW-1185">Reference proteome</keyword>
<dbReference type="STRING" id="52131.GA0061100_106253"/>
<dbReference type="InterPro" id="IPR028082">
    <property type="entry name" value="Peripla_BP_I"/>
</dbReference>
<gene>
    <name evidence="1" type="ORF">GA0061100_106253</name>
</gene>
<name>A0A1C3VJQ1_9HYPH</name>
<dbReference type="AlphaFoldDB" id="A0A1C3VJQ1"/>